<organism evidence="1 2">
    <name type="scientific">Oryzias melastigma</name>
    <name type="common">Marine medaka</name>
    <dbReference type="NCBI Taxonomy" id="30732"/>
    <lineage>
        <taxon>Eukaryota</taxon>
        <taxon>Metazoa</taxon>
        <taxon>Chordata</taxon>
        <taxon>Craniata</taxon>
        <taxon>Vertebrata</taxon>
        <taxon>Euteleostomi</taxon>
        <taxon>Actinopterygii</taxon>
        <taxon>Neopterygii</taxon>
        <taxon>Teleostei</taxon>
        <taxon>Neoteleostei</taxon>
        <taxon>Acanthomorphata</taxon>
        <taxon>Ovalentaria</taxon>
        <taxon>Atherinomorphae</taxon>
        <taxon>Beloniformes</taxon>
        <taxon>Adrianichthyidae</taxon>
        <taxon>Oryziinae</taxon>
        <taxon>Oryzias</taxon>
    </lineage>
</organism>
<proteinExistence type="predicted"/>
<comment type="caution">
    <text evidence="1">The sequence shown here is derived from an EMBL/GenBank/DDBJ whole genome shotgun (WGS) entry which is preliminary data.</text>
</comment>
<sequence length="107" mass="12339">MENEELKAQIIHSYVYSSSHARFHRERQERNSRYTEMPATLLKLCGQIKSKRATNRRSAIVEIVIEKLIQKRPSVAPQSCERQSRLQAKTDVQQSIVARPSAAQAEF</sequence>
<evidence type="ECO:0000313" key="1">
    <source>
        <dbReference type="EMBL" id="KAF6723945.1"/>
    </source>
</evidence>
<name>A0A834CBU2_ORYME</name>
<protein>
    <submittedName>
        <fullName evidence="1">Uncharacterized protein</fullName>
    </submittedName>
</protein>
<dbReference type="EMBL" id="WKFB01000411">
    <property type="protein sequence ID" value="KAF6723945.1"/>
    <property type="molecule type" value="Genomic_DNA"/>
</dbReference>
<gene>
    <name evidence="1" type="ORF">FQA47_013076</name>
</gene>
<reference evidence="1" key="1">
    <citation type="journal article" name="BMC Genomics">
        <title>Long-read sequencing and de novo genome assembly of marine medaka (Oryzias melastigma).</title>
        <authorList>
            <person name="Liang P."/>
            <person name="Saqib H.S.A."/>
            <person name="Ni X."/>
            <person name="Shen Y."/>
        </authorList>
    </citation>
    <scope>NUCLEOTIDE SEQUENCE</scope>
    <source>
        <strain evidence="1">Bigg-433</strain>
    </source>
</reference>
<dbReference type="AlphaFoldDB" id="A0A834CBU2"/>
<accession>A0A834CBU2</accession>
<evidence type="ECO:0000313" key="2">
    <source>
        <dbReference type="Proteomes" id="UP000646548"/>
    </source>
</evidence>
<dbReference type="Proteomes" id="UP000646548">
    <property type="component" value="Unassembled WGS sequence"/>
</dbReference>